<dbReference type="RefSeq" id="WP_269328323.1">
    <property type="nucleotide sequence ID" value="NZ_BAAAZO010000012.1"/>
</dbReference>
<dbReference type="Gene3D" id="1.10.10.10">
    <property type="entry name" value="Winged helix-like DNA-binding domain superfamily/Winged helix DNA-binding domain"/>
    <property type="match status" value="1"/>
</dbReference>
<evidence type="ECO:0000313" key="7">
    <source>
        <dbReference type="Proteomes" id="UP001501074"/>
    </source>
</evidence>
<dbReference type="Proteomes" id="UP001501074">
    <property type="component" value="Unassembled WGS sequence"/>
</dbReference>
<dbReference type="Pfam" id="PF03466">
    <property type="entry name" value="LysR_substrate"/>
    <property type="match status" value="1"/>
</dbReference>
<gene>
    <name evidence="6" type="ORF">GCM10022223_60890</name>
</gene>
<keyword evidence="7" id="KW-1185">Reference proteome</keyword>
<dbReference type="InterPro" id="IPR036388">
    <property type="entry name" value="WH-like_DNA-bd_sf"/>
</dbReference>
<accession>A0ABP7AKG4</accession>
<reference evidence="7" key="1">
    <citation type="journal article" date="2019" name="Int. J. Syst. Evol. Microbiol.">
        <title>The Global Catalogue of Microorganisms (GCM) 10K type strain sequencing project: providing services to taxonomists for standard genome sequencing and annotation.</title>
        <authorList>
            <consortium name="The Broad Institute Genomics Platform"/>
            <consortium name="The Broad Institute Genome Sequencing Center for Infectious Disease"/>
            <person name="Wu L."/>
            <person name="Ma J."/>
        </authorList>
    </citation>
    <scope>NUCLEOTIDE SEQUENCE [LARGE SCALE GENOMIC DNA]</scope>
    <source>
        <strain evidence="7">JCM 16902</strain>
    </source>
</reference>
<dbReference type="InterPro" id="IPR036390">
    <property type="entry name" value="WH_DNA-bd_sf"/>
</dbReference>
<evidence type="ECO:0000259" key="5">
    <source>
        <dbReference type="PROSITE" id="PS50931"/>
    </source>
</evidence>
<organism evidence="6 7">
    <name type="scientific">Kineosporia mesophila</name>
    <dbReference type="NCBI Taxonomy" id="566012"/>
    <lineage>
        <taxon>Bacteria</taxon>
        <taxon>Bacillati</taxon>
        <taxon>Actinomycetota</taxon>
        <taxon>Actinomycetes</taxon>
        <taxon>Kineosporiales</taxon>
        <taxon>Kineosporiaceae</taxon>
        <taxon>Kineosporia</taxon>
    </lineage>
</organism>
<dbReference type="SUPFAM" id="SSF46785">
    <property type="entry name" value="Winged helix' DNA-binding domain"/>
    <property type="match status" value="1"/>
</dbReference>
<keyword evidence="4" id="KW-0804">Transcription</keyword>
<dbReference type="PROSITE" id="PS50931">
    <property type="entry name" value="HTH_LYSR"/>
    <property type="match status" value="1"/>
</dbReference>
<dbReference type="Gene3D" id="3.40.190.290">
    <property type="match status" value="1"/>
</dbReference>
<evidence type="ECO:0000256" key="3">
    <source>
        <dbReference type="ARBA" id="ARBA00023125"/>
    </source>
</evidence>
<dbReference type="InterPro" id="IPR000847">
    <property type="entry name" value="LysR_HTH_N"/>
</dbReference>
<name>A0ABP7AKG4_9ACTN</name>
<evidence type="ECO:0000256" key="2">
    <source>
        <dbReference type="ARBA" id="ARBA00023015"/>
    </source>
</evidence>
<dbReference type="InterPro" id="IPR005119">
    <property type="entry name" value="LysR_subst-bd"/>
</dbReference>
<dbReference type="PANTHER" id="PTHR30346:SF0">
    <property type="entry name" value="HCA OPERON TRANSCRIPTIONAL ACTIVATOR HCAR"/>
    <property type="match status" value="1"/>
</dbReference>
<sequence>MDLLETRELRYFVAVAEELHFGRAAERLCIAQPALSKTLQRIESRLGVRLLDRTSRSVALTPAGTVLLEHGRHALNAMTVAVRNTRRAGDHDHLRLVLKPGGDAGLLSGILAAFAGHPHTRQVDILFSGSTDRAGFLHEGRADVGLLYAPFDDLTGLAVQTLLIEDRVAILPDHHALAGREQIRTAELAGETFPRWRGLSSTETDGPELGDVAELIPMVRIGRVVAVLPRSLVTPVPTGIVCVRVEDAEPSRIVIARLEHDHREAVTALVTAAAQNARG</sequence>
<dbReference type="EMBL" id="BAAAZO010000012">
    <property type="protein sequence ID" value="GAA3634383.1"/>
    <property type="molecule type" value="Genomic_DNA"/>
</dbReference>
<evidence type="ECO:0000313" key="6">
    <source>
        <dbReference type="EMBL" id="GAA3634383.1"/>
    </source>
</evidence>
<evidence type="ECO:0000256" key="4">
    <source>
        <dbReference type="ARBA" id="ARBA00023163"/>
    </source>
</evidence>
<dbReference type="Pfam" id="PF00126">
    <property type="entry name" value="HTH_1"/>
    <property type="match status" value="1"/>
</dbReference>
<proteinExistence type="inferred from homology"/>
<dbReference type="PANTHER" id="PTHR30346">
    <property type="entry name" value="TRANSCRIPTIONAL DUAL REGULATOR HCAR-RELATED"/>
    <property type="match status" value="1"/>
</dbReference>
<comment type="caution">
    <text evidence="6">The sequence shown here is derived from an EMBL/GenBank/DDBJ whole genome shotgun (WGS) entry which is preliminary data.</text>
</comment>
<evidence type="ECO:0000256" key="1">
    <source>
        <dbReference type="ARBA" id="ARBA00009437"/>
    </source>
</evidence>
<protein>
    <submittedName>
        <fullName evidence="6">LysR family transcriptional regulator</fullName>
    </submittedName>
</protein>
<dbReference type="PRINTS" id="PR00039">
    <property type="entry name" value="HTHLYSR"/>
</dbReference>
<keyword evidence="2" id="KW-0805">Transcription regulation</keyword>
<keyword evidence="3" id="KW-0238">DNA-binding</keyword>
<feature type="domain" description="HTH lysR-type" evidence="5">
    <location>
        <begin position="1"/>
        <end position="61"/>
    </location>
</feature>
<comment type="similarity">
    <text evidence="1">Belongs to the LysR transcriptional regulatory family.</text>
</comment>
<dbReference type="SUPFAM" id="SSF53850">
    <property type="entry name" value="Periplasmic binding protein-like II"/>
    <property type="match status" value="1"/>
</dbReference>